<dbReference type="AlphaFoldDB" id="A0AAD3RN12"/>
<reference evidence="1" key="1">
    <citation type="submission" date="2022-08" db="EMBL/GenBank/DDBJ databases">
        <title>Genome sequencing of akame (Lates japonicus).</title>
        <authorList>
            <person name="Hashiguchi Y."/>
            <person name="Takahashi H."/>
        </authorList>
    </citation>
    <scope>NUCLEOTIDE SEQUENCE</scope>
    <source>
        <strain evidence="1">Kochi</strain>
    </source>
</reference>
<sequence>MCWCSSSDLFIQRTQGSKRENTKVGSLIRKKTQRLLDAKHELMRAERQYGASSLPALLLEQGIFEQQSNS</sequence>
<evidence type="ECO:0000313" key="2">
    <source>
        <dbReference type="Proteomes" id="UP001279410"/>
    </source>
</evidence>
<dbReference type="EMBL" id="BRZM01002233">
    <property type="protein sequence ID" value="GLD74431.1"/>
    <property type="molecule type" value="Genomic_DNA"/>
</dbReference>
<dbReference type="Proteomes" id="UP001279410">
    <property type="component" value="Unassembled WGS sequence"/>
</dbReference>
<comment type="caution">
    <text evidence="1">The sequence shown here is derived from an EMBL/GenBank/DDBJ whole genome shotgun (WGS) entry which is preliminary data.</text>
</comment>
<evidence type="ECO:0000313" key="1">
    <source>
        <dbReference type="EMBL" id="GLD74431.1"/>
    </source>
</evidence>
<proteinExistence type="predicted"/>
<gene>
    <name evidence="1" type="ORF">AKAME5_002576000</name>
</gene>
<keyword evidence="2" id="KW-1185">Reference proteome</keyword>
<protein>
    <submittedName>
        <fullName evidence="1">Centromere protein U</fullName>
    </submittedName>
</protein>
<accession>A0AAD3RN12</accession>
<organism evidence="1 2">
    <name type="scientific">Lates japonicus</name>
    <name type="common">Japanese lates</name>
    <dbReference type="NCBI Taxonomy" id="270547"/>
    <lineage>
        <taxon>Eukaryota</taxon>
        <taxon>Metazoa</taxon>
        <taxon>Chordata</taxon>
        <taxon>Craniata</taxon>
        <taxon>Vertebrata</taxon>
        <taxon>Euteleostomi</taxon>
        <taxon>Actinopterygii</taxon>
        <taxon>Neopterygii</taxon>
        <taxon>Teleostei</taxon>
        <taxon>Neoteleostei</taxon>
        <taxon>Acanthomorphata</taxon>
        <taxon>Carangaria</taxon>
        <taxon>Carangaria incertae sedis</taxon>
        <taxon>Centropomidae</taxon>
        <taxon>Lates</taxon>
    </lineage>
</organism>
<name>A0AAD3RN12_LATJO</name>